<dbReference type="AlphaFoldDB" id="A0A7W3YNN3"/>
<reference evidence="2 3" key="1">
    <citation type="submission" date="2020-07" db="EMBL/GenBank/DDBJ databases">
        <title>Description of Limosilactobacillus balticus sp. nov., Limosilactobacillus agrestis sp. nov., Limosilactobacillus albertensis sp. nov., Limosilactobacillus rudii sp. nov., Limosilactobacillus fastidiosus sp. nov., five novel Limosilactobacillus species isolated from the vertebrate gastrointestinal tract, and proposal of 6 subspecies of Limosilactobacillus reuteri adapted to the gastrointestinal tract of specific vertebrate hosts.</title>
        <authorList>
            <person name="Li F."/>
            <person name="Cheng C."/>
            <person name="Zheng J."/>
            <person name="Quevedo R.M."/>
            <person name="Li J."/>
            <person name="Roos S."/>
            <person name="Gaenzle M.G."/>
            <person name="Walter J."/>
        </authorList>
    </citation>
    <scope>NUCLEOTIDE SEQUENCE [LARGE SCALE GENOMIC DNA]</scope>
    <source>
        <strain evidence="2 3">STM2_1</strain>
    </source>
</reference>
<dbReference type="GO" id="GO:0004852">
    <property type="term" value="F:uroporphyrinogen-III synthase activity"/>
    <property type="evidence" value="ECO:0007669"/>
    <property type="project" value="InterPro"/>
</dbReference>
<comment type="caution">
    <text evidence="2">The sequence shown here is derived from an EMBL/GenBank/DDBJ whole genome shotgun (WGS) entry which is preliminary data.</text>
</comment>
<proteinExistence type="predicted"/>
<protein>
    <submittedName>
        <fullName evidence="2">Uroporphyrinogen-III synthase</fullName>
    </submittedName>
</protein>
<dbReference type="RefSeq" id="WP_182596222.1">
    <property type="nucleotide sequence ID" value="NZ_JACIVA010000046.1"/>
</dbReference>
<dbReference type="SUPFAM" id="SSF69618">
    <property type="entry name" value="HemD-like"/>
    <property type="match status" value="1"/>
</dbReference>
<evidence type="ECO:0000313" key="2">
    <source>
        <dbReference type="EMBL" id="MBB1097487.1"/>
    </source>
</evidence>
<dbReference type="Proteomes" id="UP000517106">
    <property type="component" value="Unassembled WGS sequence"/>
</dbReference>
<keyword evidence="3" id="KW-1185">Reference proteome</keyword>
<dbReference type="InterPro" id="IPR036108">
    <property type="entry name" value="4pyrrol_syn_uPrphyn_synt_sf"/>
</dbReference>
<sequence length="236" mass="27456">MAILITYPKRKVPVYWRRRLEQLTDVIYFPFRVLTPVDLLEEEKRRIIASKALVITSLYGAQTFIDGLNSLNTSAPIYVLSKKIARLLESKVTNQVVISPAENRETLLATLQENKTQKICWLIGDKAQKYYEDFIGKKIVIYRNTWDQLHENKGLKIFLKRKITMALVTSASNFDRMYEIMTKVDSNEYKRISYFTLGKSTGDYLKSKGLMVTVPEKKSEVLEKTLSNIWQAEKDR</sequence>
<evidence type="ECO:0000259" key="1">
    <source>
        <dbReference type="Pfam" id="PF02602"/>
    </source>
</evidence>
<accession>A0A7W3YNN3</accession>
<organism evidence="2 3">
    <name type="scientific">Limosilactobacillus rudii</name>
    <dbReference type="NCBI Taxonomy" id="2759755"/>
    <lineage>
        <taxon>Bacteria</taxon>
        <taxon>Bacillati</taxon>
        <taxon>Bacillota</taxon>
        <taxon>Bacilli</taxon>
        <taxon>Lactobacillales</taxon>
        <taxon>Lactobacillaceae</taxon>
        <taxon>Limosilactobacillus</taxon>
    </lineage>
</organism>
<gene>
    <name evidence="2" type="ORF">H5S09_05985</name>
</gene>
<feature type="domain" description="Tetrapyrrole biosynthesis uroporphyrinogen III synthase" evidence="1">
    <location>
        <begin position="40"/>
        <end position="217"/>
    </location>
</feature>
<dbReference type="InterPro" id="IPR003754">
    <property type="entry name" value="4pyrrol_synth_uPrphyn_synth"/>
</dbReference>
<evidence type="ECO:0000313" key="3">
    <source>
        <dbReference type="Proteomes" id="UP000517106"/>
    </source>
</evidence>
<dbReference type="EMBL" id="JACIVA010000046">
    <property type="protein sequence ID" value="MBB1097487.1"/>
    <property type="molecule type" value="Genomic_DNA"/>
</dbReference>
<dbReference type="Pfam" id="PF02602">
    <property type="entry name" value="HEM4"/>
    <property type="match status" value="1"/>
</dbReference>
<dbReference type="GO" id="GO:0033014">
    <property type="term" value="P:tetrapyrrole biosynthetic process"/>
    <property type="evidence" value="ECO:0007669"/>
    <property type="project" value="InterPro"/>
</dbReference>
<name>A0A7W3YNN3_9LACO</name>